<dbReference type="OrthoDB" id="5183255at2759"/>
<proteinExistence type="predicted"/>
<feature type="compositionally biased region" description="Polar residues" evidence="1">
    <location>
        <begin position="139"/>
        <end position="157"/>
    </location>
</feature>
<evidence type="ECO:0000313" key="2">
    <source>
        <dbReference type="EMBL" id="KPM39554.1"/>
    </source>
</evidence>
<dbReference type="Proteomes" id="UP000050424">
    <property type="component" value="Unassembled WGS sequence"/>
</dbReference>
<name>A0A0P7BF25_9HYPO</name>
<dbReference type="AlphaFoldDB" id="A0A0P7BF25"/>
<reference evidence="2 3" key="1">
    <citation type="submission" date="2015-09" db="EMBL/GenBank/DDBJ databases">
        <title>Draft genome of a European isolate of the apple canker pathogen Neonectria ditissima.</title>
        <authorList>
            <person name="Gomez-Cortecero A."/>
            <person name="Harrison R.J."/>
            <person name="Armitage A.D."/>
        </authorList>
    </citation>
    <scope>NUCLEOTIDE SEQUENCE [LARGE SCALE GENOMIC DNA]</scope>
    <source>
        <strain evidence="2 3">R09/05</strain>
    </source>
</reference>
<comment type="caution">
    <text evidence="2">The sequence shown here is derived from an EMBL/GenBank/DDBJ whole genome shotgun (WGS) entry which is preliminary data.</text>
</comment>
<organism evidence="2 3">
    <name type="scientific">Neonectria ditissima</name>
    <dbReference type="NCBI Taxonomy" id="78410"/>
    <lineage>
        <taxon>Eukaryota</taxon>
        <taxon>Fungi</taxon>
        <taxon>Dikarya</taxon>
        <taxon>Ascomycota</taxon>
        <taxon>Pezizomycotina</taxon>
        <taxon>Sordariomycetes</taxon>
        <taxon>Hypocreomycetidae</taxon>
        <taxon>Hypocreales</taxon>
        <taxon>Nectriaceae</taxon>
        <taxon>Neonectria</taxon>
    </lineage>
</organism>
<evidence type="ECO:0000313" key="3">
    <source>
        <dbReference type="Proteomes" id="UP000050424"/>
    </source>
</evidence>
<dbReference type="EMBL" id="LKCW01000103">
    <property type="protein sequence ID" value="KPM39554.1"/>
    <property type="molecule type" value="Genomic_DNA"/>
</dbReference>
<protein>
    <submittedName>
        <fullName evidence="2">Uncharacterized protein</fullName>
    </submittedName>
</protein>
<keyword evidence="3" id="KW-1185">Reference proteome</keyword>
<evidence type="ECO:0000256" key="1">
    <source>
        <dbReference type="SAM" id="MobiDB-lite"/>
    </source>
</evidence>
<feature type="region of interest" description="Disordered" evidence="1">
    <location>
        <begin position="139"/>
        <end position="158"/>
    </location>
</feature>
<gene>
    <name evidence="2" type="ORF">AK830_g6976</name>
</gene>
<sequence>MIKASLNESQEDLKKFPIISGTTYGSSFVGMVHIVNVTSTSASESLTAAAQSMQATMDAGAWFAKAEGRIGVNSKFASDVKNLLSQQNVQCHITLLTMGVIPSMVANEVGKTVEKFTNFSPEDHMKALAAIQAANSDEQSTVKSMAESSRASGQAADTKNKEIEATLSAISVIDGDMNKVLDTNSMMLALDDYLQKAAEGDCGVPINFYLKDIDQKMLAQMWVAKYFPGQYMTIKYDDTEGAGPAEPEKAKL</sequence>
<accession>A0A0P7BF25</accession>